<protein>
    <submittedName>
        <fullName evidence="2">Uncharacterized protein</fullName>
    </submittedName>
</protein>
<sequence length="116" mass="13077">MELNGHRRARRKDIVAYQNGELNTSSSSDDDYDPWTAWAYKPQTITLFLIGACFLVWANGARDPERIMKLILLNCEDTEEGSHFLISLCTFDALVAALQLSEGGEEAQLKRIAELK</sequence>
<reference evidence="2" key="2">
    <citation type="submission" date="2024-11" db="EMBL/GenBank/DDBJ databases">
        <authorList>
            <person name="Burger M."/>
            <person name="Chory J."/>
        </authorList>
    </citation>
    <scope>NUCLEOTIDE SEQUENCE</scope>
    <source>
        <strain evidence="2">Tecolote</strain>
        <tissue evidence="2">Flower</tissue>
    </source>
</reference>
<name>A0ABD3BW12_9LAMI</name>
<evidence type="ECO:0000313" key="2">
    <source>
        <dbReference type="EMBL" id="KAL3621696.1"/>
    </source>
</evidence>
<dbReference type="EMBL" id="JAVIJP010000054">
    <property type="protein sequence ID" value="KAL3622968.1"/>
    <property type="molecule type" value="Genomic_DNA"/>
</dbReference>
<evidence type="ECO:0000313" key="3">
    <source>
        <dbReference type="EMBL" id="KAL3622968.1"/>
    </source>
</evidence>
<keyword evidence="1" id="KW-0472">Membrane</keyword>
<evidence type="ECO:0000313" key="4">
    <source>
        <dbReference type="Proteomes" id="UP001632038"/>
    </source>
</evidence>
<keyword evidence="4" id="KW-1185">Reference proteome</keyword>
<gene>
    <name evidence="3" type="ORF">CASFOL_031784</name>
    <name evidence="2" type="ORF">CASFOL_034356</name>
</gene>
<evidence type="ECO:0000256" key="1">
    <source>
        <dbReference type="SAM" id="Phobius"/>
    </source>
</evidence>
<organism evidence="2 4">
    <name type="scientific">Castilleja foliolosa</name>
    <dbReference type="NCBI Taxonomy" id="1961234"/>
    <lineage>
        <taxon>Eukaryota</taxon>
        <taxon>Viridiplantae</taxon>
        <taxon>Streptophyta</taxon>
        <taxon>Embryophyta</taxon>
        <taxon>Tracheophyta</taxon>
        <taxon>Spermatophyta</taxon>
        <taxon>Magnoliopsida</taxon>
        <taxon>eudicotyledons</taxon>
        <taxon>Gunneridae</taxon>
        <taxon>Pentapetalae</taxon>
        <taxon>asterids</taxon>
        <taxon>lamiids</taxon>
        <taxon>Lamiales</taxon>
        <taxon>Orobanchaceae</taxon>
        <taxon>Pedicularideae</taxon>
        <taxon>Castillejinae</taxon>
        <taxon>Castilleja</taxon>
    </lineage>
</organism>
<keyword evidence="1" id="KW-1133">Transmembrane helix</keyword>
<dbReference type="AlphaFoldDB" id="A0ABD3BW12"/>
<dbReference type="EMBL" id="JAVIJP010000063">
    <property type="protein sequence ID" value="KAL3621696.1"/>
    <property type="molecule type" value="Genomic_DNA"/>
</dbReference>
<dbReference type="Proteomes" id="UP001632038">
    <property type="component" value="Unassembled WGS sequence"/>
</dbReference>
<comment type="caution">
    <text evidence="2">The sequence shown here is derived from an EMBL/GenBank/DDBJ whole genome shotgun (WGS) entry which is preliminary data.</text>
</comment>
<keyword evidence="1" id="KW-0812">Transmembrane</keyword>
<reference evidence="3 4" key="1">
    <citation type="journal article" date="2024" name="IScience">
        <title>Strigolactones Initiate the Formation of Haustorium-like Structures in Castilleja.</title>
        <authorList>
            <person name="Buerger M."/>
            <person name="Peterson D."/>
            <person name="Chory J."/>
        </authorList>
    </citation>
    <scope>NUCLEOTIDE SEQUENCE [LARGE SCALE GENOMIC DNA]</scope>
    <source>
        <strain evidence="3">Tecolote</strain>
        <tissue evidence="3">Flower</tissue>
    </source>
</reference>
<proteinExistence type="predicted"/>
<feature type="transmembrane region" description="Helical" evidence="1">
    <location>
        <begin position="44"/>
        <end position="61"/>
    </location>
</feature>
<accession>A0ABD3BW12</accession>